<evidence type="ECO:0000256" key="1">
    <source>
        <dbReference type="SAM" id="MobiDB-lite"/>
    </source>
</evidence>
<keyword evidence="3" id="KW-1185">Reference proteome</keyword>
<protein>
    <submittedName>
        <fullName evidence="2">Blastopia polyprotein</fullName>
    </submittedName>
</protein>
<dbReference type="EMBL" id="LBMM01019901">
    <property type="protein sequence ID" value="KMQ83427.1"/>
    <property type="molecule type" value="Genomic_DNA"/>
</dbReference>
<name>A0A0J7JZC3_LASNI</name>
<dbReference type="AlphaFoldDB" id="A0A0J7JZC3"/>
<reference evidence="2 3" key="1">
    <citation type="submission" date="2015-04" db="EMBL/GenBank/DDBJ databases">
        <title>Lasius niger genome sequencing.</title>
        <authorList>
            <person name="Konorov E.A."/>
            <person name="Nikitin M.A."/>
            <person name="Kirill M.V."/>
            <person name="Chang P."/>
        </authorList>
    </citation>
    <scope>NUCLEOTIDE SEQUENCE [LARGE SCALE GENOMIC DNA]</scope>
    <source>
        <tissue evidence="2">Whole</tissue>
    </source>
</reference>
<evidence type="ECO:0000313" key="3">
    <source>
        <dbReference type="Proteomes" id="UP000036403"/>
    </source>
</evidence>
<dbReference type="OrthoDB" id="116216at2759"/>
<feature type="compositionally biased region" description="Acidic residues" evidence="1">
    <location>
        <begin position="164"/>
        <end position="173"/>
    </location>
</feature>
<dbReference type="Proteomes" id="UP000036403">
    <property type="component" value="Unassembled WGS sequence"/>
</dbReference>
<gene>
    <name evidence="2" type="ORF">RF55_20081</name>
</gene>
<accession>A0A0J7JZC3</accession>
<dbReference type="PaxDb" id="67767-A0A0J7JZC3"/>
<comment type="caution">
    <text evidence="2">The sequence shown here is derived from an EMBL/GenBank/DDBJ whole genome shotgun (WGS) entry which is preliminary data.</text>
</comment>
<proteinExistence type="predicted"/>
<sequence>MSLAKPEEWYKHVDIVQQYINSSYSRAIKTTPFELLIGKAVFKRRSAVSRKNRSGIDRAFKQERCELRDEAMKNIKQIQESNRKTYNRRHKAATKYKVGDLVAIQRTQTKPGQKFYPKFLGPYEVTALRNNRYLVQKSGEHEGPNRTSTSADYIKLWPDHQDLETDSDSDPEEDVAHESIEGDAPCRMAEYSVVEAE</sequence>
<feature type="region of interest" description="Disordered" evidence="1">
    <location>
        <begin position="136"/>
        <end position="187"/>
    </location>
</feature>
<evidence type="ECO:0000313" key="2">
    <source>
        <dbReference type="EMBL" id="KMQ83427.1"/>
    </source>
</evidence>
<organism evidence="2 3">
    <name type="scientific">Lasius niger</name>
    <name type="common">Black garden ant</name>
    <dbReference type="NCBI Taxonomy" id="67767"/>
    <lineage>
        <taxon>Eukaryota</taxon>
        <taxon>Metazoa</taxon>
        <taxon>Ecdysozoa</taxon>
        <taxon>Arthropoda</taxon>
        <taxon>Hexapoda</taxon>
        <taxon>Insecta</taxon>
        <taxon>Pterygota</taxon>
        <taxon>Neoptera</taxon>
        <taxon>Endopterygota</taxon>
        <taxon>Hymenoptera</taxon>
        <taxon>Apocrita</taxon>
        <taxon>Aculeata</taxon>
        <taxon>Formicoidea</taxon>
        <taxon>Formicidae</taxon>
        <taxon>Formicinae</taxon>
        <taxon>Lasius</taxon>
        <taxon>Lasius</taxon>
    </lineage>
</organism>
<dbReference type="STRING" id="67767.A0A0J7JZC3"/>